<evidence type="ECO:0000313" key="1">
    <source>
        <dbReference type="EMBL" id="CAF1562334.1"/>
    </source>
</evidence>
<evidence type="ECO:0000313" key="3">
    <source>
        <dbReference type="Proteomes" id="UP000682733"/>
    </source>
</evidence>
<dbReference type="AlphaFoldDB" id="A0A8S2UNS4"/>
<gene>
    <name evidence="1" type="ORF">OVA965_LOCUS39872</name>
    <name evidence="2" type="ORF">TMI583_LOCUS41251</name>
</gene>
<sequence length="95" mass="10937">MTIRDWHWFTDSFENTVSLCQALGLIPFKPSKPCNNEHNNWCIGTCGRAIDGCRCRLTRSIRDGTVFSGSKLELSQILDMMLFWSQVSSSSLWFR</sequence>
<comment type="caution">
    <text evidence="2">The sequence shown here is derived from an EMBL/GenBank/DDBJ whole genome shotgun (WGS) entry which is preliminary data.</text>
</comment>
<dbReference type="Proteomes" id="UP000682733">
    <property type="component" value="Unassembled WGS sequence"/>
</dbReference>
<protein>
    <submittedName>
        <fullName evidence="2">Uncharacterized protein</fullName>
    </submittedName>
</protein>
<dbReference type="EMBL" id="CAJOBA010064820">
    <property type="protein sequence ID" value="CAF4354521.1"/>
    <property type="molecule type" value="Genomic_DNA"/>
</dbReference>
<name>A0A8S2UNS4_9BILA</name>
<organism evidence="2 3">
    <name type="scientific">Didymodactylos carnosus</name>
    <dbReference type="NCBI Taxonomy" id="1234261"/>
    <lineage>
        <taxon>Eukaryota</taxon>
        <taxon>Metazoa</taxon>
        <taxon>Spiralia</taxon>
        <taxon>Gnathifera</taxon>
        <taxon>Rotifera</taxon>
        <taxon>Eurotatoria</taxon>
        <taxon>Bdelloidea</taxon>
        <taxon>Philodinida</taxon>
        <taxon>Philodinidae</taxon>
        <taxon>Didymodactylos</taxon>
    </lineage>
</organism>
<accession>A0A8S2UNS4</accession>
<reference evidence="2" key="1">
    <citation type="submission" date="2021-02" db="EMBL/GenBank/DDBJ databases">
        <authorList>
            <person name="Nowell W R."/>
        </authorList>
    </citation>
    <scope>NUCLEOTIDE SEQUENCE</scope>
</reference>
<dbReference type="Proteomes" id="UP000677228">
    <property type="component" value="Unassembled WGS sequence"/>
</dbReference>
<evidence type="ECO:0000313" key="2">
    <source>
        <dbReference type="EMBL" id="CAF4354521.1"/>
    </source>
</evidence>
<feature type="non-terminal residue" evidence="2">
    <location>
        <position position="1"/>
    </location>
</feature>
<dbReference type="EMBL" id="CAJNOK010042159">
    <property type="protein sequence ID" value="CAF1562334.1"/>
    <property type="molecule type" value="Genomic_DNA"/>
</dbReference>
<proteinExistence type="predicted"/>